<dbReference type="EMBL" id="MN739858">
    <property type="protein sequence ID" value="QHT74747.1"/>
    <property type="molecule type" value="Genomic_DNA"/>
</dbReference>
<name>A0A6C0H2W5_9ZZZZ</name>
<proteinExistence type="predicted"/>
<accession>A0A6C0H2W5</accession>
<evidence type="ECO:0000313" key="1">
    <source>
        <dbReference type="EMBL" id="QHT74747.1"/>
    </source>
</evidence>
<dbReference type="AlphaFoldDB" id="A0A6C0H2W5"/>
<sequence>METTEVEELIDDFCRNDFESDDEEDNLSKKVTDLSRSLDKRINSLEKYYSQNGDNAIEIIRTLSSMYQLSGSKLVEQFLYRICTHGLISPSLKVEAAKCLLDYEEIGDKDRAEEVKINNENRKILGYKALEHVCYNLTAMPAPCRVQAIFLLMNSKASRTNADFYFKEFIKTDSIEVEFRYSSILSLENIGASEMKEELCEYSSEGEILESFFSLLTKWMLPGMKKTKRNCRYILSKLSYEEVKNLYMKIFPERECGRDWFIESSQLEFFFYNKIRIYYRNISGQYLLKNCNLVDKDRIRVENQLIDFAECQDLDYNLRADAADILITFGSESSKDKGRNIIMELGHVNGLVRTVFDNAQNVHTEKVEESVSEILEFLNTFPVYTLDKNPIDFDYVNSRIEIILKDDLNNLLKSRNSGKVCKYCESIITDQSNEEDFCSIDCLKLYTKAEKIRVAMRRICMDRALYSKFNVSLSNILLKVYTYIIKQEDETPRKEMQKRMCEELEEMSGTCSSGFAARLVNIISGFGDYNIRISYEDQIVANFFGRLNALARKITEKDSVFRNKRLEDLVELWLNREDNVEQKMSIENKLNPSEEIEKKPKSRELVIEFLSENRDEKIEQCVQDFAESVLNEMSITSSKYYERRNFGLFFRTHVSDIREELSGEFKDIVTTSEFDLAFRKAIMVYDGEGGSKMYKHSDVFTCF</sequence>
<protein>
    <submittedName>
        <fullName evidence="1">Uncharacterized protein</fullName>
    </submittedName>
</protein>
<reference evidence="1" key="1">
    <citation type="journal article" date="2020" name="Nature">
        <title>Giant virus diversity and host interactions through global metagenomics.</title>
        <authorList>
            <person name="Schulz F."/>
            <person name="Roux S."/>
            <person name="Paez-Espino D."/>
            <person name="Jungbluth S."/>
            <person name="Walsh D.A."/>
            <person name="Denef V.J."/>
            <person name="McMahon K.D."/>
            <person name="Konstantinidis K.T."/>
            <person name="Eloe-Fadrosh E.A."/>
            <person name="Kyrpides N.C."/>
            <person name="Woyke T."/>
        </authorList>
    </citation>
    <scope>NUCLEOTIDE SEQUENCE</scope>
    <source>
        <strain evidence="1">GVMAG-M-3300023179-62</strain>
    </source>
</reference>
<organism evidence="1">
    <name type="scientific">viral metagenome</name>
    <dbReference type="NCBI Taxonomy" id="1070528"/>
    <lineage>
        <taxon>unclassified sequences</taxon>
        <taxon>metagenomes</taxon>
        <taxon>organismal metagenomes</taxon>
    </lineage>
</organism>